<dbReference type="SUPFAM" id="SSF52540">
    <property type="entry name" value="P-loop containing nucleoside triphosphate hydrolases"/>
    <property type="match status" value="1"/>
</dbReference>
<evidence type="ECO:0000259" key="4">
    <source>
        <dbReference type="Pfam" id="PF00009"/>
    </source>
</evidence>
<dbReference type="Pfam" id="PF00009">
    <property type="entry name" value="GTP_EFTU"/>
    <property type="match status" value="1"/>
</dbReference>
<dbReference type="CDD" id="cd03694">
    <property type="entry name" value="GTPBP_II"/>
    <property type="match status" value="1"/>
</dbReference>
<dbReference type="PANTHER" id="PTHR43721:SF3">
    <property type="entry name" value="GTP-BINDING PROTEIN 2"/>
    <property type="match status" value="1"/>
</dbReference>
<dbReference type="CDD" id="cd03708">
    <property type="entry name" value="GTPBP_III"/>
    <property type="match status" value="1"/>
</dbReference>
<keyword evidence="3" id="KW-0342">GTP-binding</keyword>
<feature type="domain" description="Tr-type G" evidence="4">
    <location>
        <begin position="171"/>
        <end position="388"/>
    </location>
</feature>
<dbReference type="SUPFAM" id="SSF50447">
    <property type="entry name" value="Translation proteins"/>
    <property type="match status" value="1"/>
</dbReference>
<gene>
    <name evidence="5" type="ORF">EVEC_LOCUS8479</name>
</gene>
<dbReference type="WBParaSite" id="EVEC_0000903801-mRNA-1">
    <property type="protein sequence ID" value="EVEC_0000903801-mRNA-1"/>
    <property type="gene ID" value="EVEC_0000903801"/>
</dbReference>
<evidence type="ECO:0000256" key="3">
    <source>
        <dbReference type="ARBA" id="ARBA00023134"/>
    </source>
</evidence>
<keyword evidence="2" id="KW-0547">Nucleotide-binding</keyword>
<evidence type="ECO:0000313" key="7">
    <source>
        <dbReference type="WBParaSite" id="EVEC_0000903801-mRNA-1"/>
    </source>
</evidence>
<dbReference type="InterPro" id="IPR035531">
    <property type="entry name" value="GTPBP1-like"/>
</dbReference>
<dbReference type="SUPFAM" id="SSF50465">
    <property type="entry name" value="EF-Tu/eEF-1alpha/eIF2-gamma C-terminal domain"/>
    <property type="match status" value="1"/>
</dbReference>
<dbReference type="InterPro" id="IPR000795">
    <property type="entry name" value="T_Tr_GTP-bd_dom"/>
</dbReference>
<sequence>MDFMISSFANEQTDPAFESRKVFVKEKLWEKTAATVIGMGMVMEPSNSKNNCLPPEIEEGNVEYKVKLVNPSSSRMQHLITQMKWRLREGQGEAIYELGVEDGGAMAGLTDRELEASMKTIRKMATALSASLVVLSEREVGSATDGTLKRYVVEVLVRKVPDNQQFIELRLAFLGGVGSGKSTLCGVLTQGVYDNGHGKARLSMFRYLHELQTGRTSSVCLDVIGFDSRGKLINYAEHSLEEMVENSTKLITLIDLAGDRRYLKTTIYGLTGYYPHFAALVISAVTGPTSVTREHLGVAVALNISVFVVVTKTDAVSTSGLQKTLKSIEKLLKRPGRTPSKIRKVNTLEDAVSCASLMISQDIVPIIPVSCVTGLNLNLLESFLNVLPTSGLSKSKQEELSLVAPLFCVDEVFTVPHVGTVVCGLLTDGMMSEGDLIKIGPDLKGTYHTRKIESIHRNKQPVRSIKPGEAASIAISLTKFFSSAVEIRKGMVMINEKDEGVACRRFTARFYLLYHNAPEICLGFQATVYIGSVCQTVTIVGLDAPSVLPLVWITARFEFYKHPEFVRVGTPLIFREGKTKGMGEVIDVEILGEK</sequence>
<dbReference type="EMBL" id="UXUI01009444">
    <property type="protein sequence ID" value="VDD93728.1"/>
    <property type="molecule type" value="Genomic_DNA"/>
</dbReference>
<dbReference type="InterPro" id="IPR009000">
    <property type="entry name" value="Transl_B-barrel_sf"/>
</dbReference>
<protein>
    <submittedName>
        <fullName evidence="7">Tr-type G domain-containing protein</fullName>
    </submittedName>
</protein>
<dbReference type="InterPro" id="IPR009001">
    <property type="entry name" value="Transl_elong_EF1A/Init_IF2_C"/>
</dbReference>
<dbReference type="STRING" id="51028.A0A158QBC0"/>
<dbReference type="GO" id="GO:0003924">
    <property type="term" value="F:GTPase activity"/>
    <property type="evidence" value="ECO:0007669"/>
    <property type="project" value="InterPro"/>
</dbReference>
<reference evidence="7" key="1">
    <citation type="submission" date="2016-04" db="UniProtKB">
        <authorList>
            <consortium name="WormBaseParasite"/>
        </authorList>
    </citation>
    <scope>IDENTIFICATION</scope>
</reference>
<organism evidence="7">
    <name type="scientific">Enterobius vermicularis</name>
    <name type="common">Human pinworm</name>
    <dbReference type="NCBI Taxonomy" id="51028"/>
    <lineage>
        <taxon>Eukaryota</taxon>
        <taxon>Metazoa</taxon>
        <taxon>Ecdysozoa</taxon>
        <taxon>Nematoda</taxon>
        <taxon>Chromadorea</taxon>
        <taxon>Rhabditida</taxon>
        <taxon>Spirurina</taxon>
        <taxon>Oxyuridomorpha</taxon>
        <taxon>Oxyuroidea</taxon>
        <taxon>Oxyuridae</taxon>
        <taxon>Enterobius</taxon>
    </lineage>
</organism>
<dbReference type="Gene3D" id="3.40.50.300">
    <property type="entry name" value="P-loop containing nucleotide triphosphate hydrolases"/>
    <property type="match status" value="1"/>
</dbReference>
<dbReference type="FunFam" id="3.40.50.300:FF:001865">
    <property type="entry name" value="GTP-binding protein"/>
    <property type="match status" value="1"/>
</dbReference>
<evidence type="ECO:0000256" key="1">
    <source>
        <dbReference type="ARBA" id="ARBA00007249"/>
    </source>
</evidence>
<evidence type="ECO:0000313" key="5">
    <source>
        <dbReference type="EMBL" id="VDD93728.1"/>
    </source>
</evidence>
<accession>A0A158QBC0</accession>
<reference evidence="5 6" key="2">
    <citation type="submission" date="2018-10" db="EMBL/GenBank/DDBJ databases">
        <authorList>
            <consortium name="Pathogen Informatics"/>
        </authorList>
    </citation>
    <scope>NUCLEOTIDE SEQUENCE [LARGE SCALE GENOMIC DNA]</scope>
</reference>
<dbReference type="GO" id="GO:0005525">
    <property type="term" value="F:GTP binding"/>
    <property type="evidence" value="ECO:0007669"/>
    <property type="project" value="UniProtKB-KW"/>
</dbReference>
<dbReference type="OrthoDB" id="248233at2759"/>
<keyword evidence="6" id="KW-1185">Reference proteome</keyword>
<dbReference type="PANTHER" id="PTHR43721">
    <property type="entry name" value="ELONGATION FACTOR TU-RELATED"/>
    <property type="match status" value="1"/>
</dbReference>
<dbReference type="Proteomes" id="UP000274131">
    <property type="component" value="Unassembled WGS sequence"/>
</dbReference>
<dbReference type="CDD" id="cd04165">
    <property type="entry name" value="GTPBP1_like"/>
    <property type="match status" value="1"/>
</dbReference>
<name>A0A158QBC0_ENTVE</name>
<proteinExistence type="inferred from homology"/>
<dbReference type="InterPro" id="IPR027417">
    <property type="entry name" value="P-loop_NTPase"/>
</dbReference>
<evidence type="ECO:0000256" key="2">
    <source>
        <dbReference type="ARBA" id="ARBA00022741"/>
    </source>
</evidence>
<dbReference type="InterPro" id="IPR050055">
    <property type="entry name" value="EF-Tu_GTPase"/>
</dbReference>
<dbReference type="GO" id="GO:0003746">
    <property type="term" value="F:translation elongation factor activity"/>
    <property type="evidence" value="ECO:0007669"/>
    <property type="project" value="TreeGrafter"/>
</dbReference>
<dbReference type="Gene3D" id="2.40.30.10">
    <property type="entry name" value="Translation factors"/>
    <property type="match status" value="1"/>
</dbReference>
<evidence type="ECO:0000313" key="6">
    <source>
        <dbReference type="Proteomes" id="UP000274131"/>
    </source>
</evidence>
<comment type="similarity">
    <text evidence="1">Belongs to the TRAFAC class translation factor GTPase superfamily. Classic translation factor GTPase family. EF-Tu/EF-1A subfamily.</text>
</comment>
<dbReference type="AlphaFoldDB" id="A0A158QBC0"/>